<evidence type="ECO:0000259" key="1">
    <source>
        <dbReference type="Pfam" id="PF26337"/>
    </source>
</evidence>
<dbReference type="GO" id="GO:0032259">
    <property type="term" value="P:methylation"/>
    <property type="evidence" value="ECO:0007669"/>
    <property type="project" value="UniProtKB-KW"/>
</dbReference>
<dbReference type="Gene3D" id="3.40.50.2000">
    <property type="entry name" value="Glycogen Phosphorylase B"/>
    <property type="match status" value="1"/>
</dbReference>
<dbReference type="InterPro" id="IPR058592">
    <property type="entry name" value="Gtf3_C"/>
</dbReference>
<protein>
    <submittedName>
        <fullName evidence="2">Putative methyltransferase</fullName>
    </submittedName>
</protein>
<sequence>MVQYNKPLTIDGKPLKLLEAGKHWCIRCQKKSKAFQALGYEVHALASVIAYGVEGMTTYSIWKSERQFKDSIKNYIENGINIITWNNEPDSPAVWIREVIDSMNAQDKVKLVVDCHDLDSIRRLEQIIPIDERKMFNMADGIIYVSLPIQQITNKLHTISKPNICIYSYCNENVVDYSEDDIIKRTNALVYEGGVNALGNNEINLIYPYRNLFPVFKELIANGNEVHAIVGNTDAFITGQTTGTVLYEPMVYDKMLKKLTEFKWGILIFNNEKDTEPQVRYTLTNKAQEYLMAGLPSITCWCAESEKWIEKHKIGIIFKHIKEIGNCAQFSGKYVEIMENIKVKRKELIMENYIWRLENLYAELLGLQKKQIPSKIRKLSEFEYGKKDTALLLK</sequence>
<evidence type="ECO:0000313" key="3">
    <source>
        <dbReference type="EMBL" id="QJA80941.1"/>
    </source>
</evidence>
<dbReference type="GO" id="GO:0008168">
    <property type="term" value="F:methyltransferase activity"/>
    <property type="evidence" value="ECO:0007669"/>
    <property type="project" value="UniProtKB-KW"/>
</dbReference>
<evidence type="ECO:0000313" key="2">
    <source>
        <dbReference type="EMBL" id="QJA56390.1"/>
    </source>
</evidence>
<accession>A0A6M3IFV3</accession>
<feature type="domain" description="Glucosyltransferase 3-like C-terminal" evidence="1">
    <location>
        <begin position="248"/>
        <end position="348"/>
    </location>
</feature>
<dbReference type="Pfam" id="PF26337">
    <property type="entry name" value="Gtf3_C"/>
    <property type="match status" value="1"/>
</dbReference>
<proteinExistence type="predicted"/>
<dbReference type="EMBL" id="MT141215">
    <property type="protein sequence ID" value="QJA56390.1"/>
    <property type="molecule type" value="Genomic_DNA"/>
</dbReference>
<gene>
    <name evidence="3" type="ORF">MM415A00614_0010</name>
    <name evidence="2" type="ORF">MM415B01864_0013</name>
</gene>
<reference evidence="2" key="1">
    <citation type="submission" date="2020-03" db="EMBL/GenBank/DDBJ databases">
        <title>The deep terrestrial virosphere.</title>
        <authorList>
            <person name="Holmfeldt K."/>
            <person name="Nilsson E."/>
            <person name="Simone D."/>
            <person name="Lopez-Fernandez M."/>
            <person name="Wu X."/>
            <person name="de Brujin I."/>
            <person name="Lundin D."/>
            <person name="Andersson A."/>
            <person name="Bertilsson S."/>
            <person name="Dopson M."/>
        </authorList>
    </citation>
    <scope>NUCLEOTIDE SEQUENCE</scope>
    <source>
        <strain evidence="3">MM415A00614</strain>
        <strain evidence="2">MM415B01864</strain>
    </source>
</reference>
<keyword evidence="2" id="KW-0489">Methyltransferase</keyword>
<keyword evidence="2" id="KW-0808">Transferase</keyword>
<dbReference type="EMBL" id="MT142442">
    <property type="protein sequence ID" value="QJA80941.1"/>
    <property type="molecule type" value="Genomic_DNA"/>
</dbReference>
<organism evidence="2">
    <name type="scientific">viral metagenome</name>
    <dbReference type="NCBI Taxonomy" id="1070528"/>
    <lineage>
        <taxon>unclassified sequences</taxon>
        <taxon>metagenomes</taxon>
        <taxon>organismal metagenomes</taxon>
    </lineage>
</organism>
<dbReference type="AlphaFoldDB" id="A0A6M3IFV3"/>
<name>A0A6M3IFV3_9ZZZZ</name>